<evidence type="ECO:0000313" key="2">
    <source>
        <dbReference type="Proteomes" id="UP000257109"/>
    </source>
</evidence>
<organism evidence="1 2">
    <name type="scientific">Mucuna pruriens</name>
    <name type="common">Velvet bean</name>
    <name type="synonym">Dolichos pruriens</name>
    <dbReference type="NCBI Taxonomy" id="157652"/>
    <lineage>
        <taxon>Eukaryota</taxon>
        <taxon>Viridiplantae</taxon>
        <taxon>Streptophyta</taxon>
        <taxon>Embryophyta</taxon>
        <taxon>Tracheophyta</taxon>
        <taxon>Spermatophyta</taxon>
        <taxon>Magnoliopsida</taxon>
        <taxon>eudicotyledons</taxon>
        <taxon>Gunneridae</taxon>
        <taxon>Pentapetalae</taxon>
        <taxon>rosids</taxon>
        <taxon>fabids</taxon>
        <taxon>Fabales</taxon>
        <taxon>Fabaceae</taxon>
        <taxon>Papilionoideae</taxon>
        <taxon>50 kb inversion clade</taxon>
        <taxon>NPAAA clade</taxon>
        <taxon>indigoferoid/millettioid clade</taxon>
        <taxon>Phaseoleae</taxon>
        <taxon>Mucuna</taxon>
    </lineage>
</organism>
<reference evidence="1" key="1">
    <citation type="submission" date="2018-05" db="EMBL/GenBank/DDBJ databases">
        <title>Draft genome of Mucuna pruriens seed.</title>
        <authorList>
            <person name="Nnadi N.E."/>
            <person name="Vos R."/>
            <person name="Hasami M.H."/>
            <person name="Devisetty U.K."/>
            <person name="Aguiy J.C."/>
        </authorList>
    </citation>
    <scope>NUCLEOTIDE SEQUENCE [LARGE SCALE GENOMIC DNA]</scope>
    <source>
        <strain evidence="1">JCA_2017</strain>
    </source>
</reference>
<sequence length="78" mass="9400">MNLFRPYLESYKGFKTRYLKVLLVKDAPFVRLPNKVKGLTWEQLDADDRVSWDILNQLPRRVNYKEVIVAFFAYFQKV</sequence>
<evidence type="ECO:0000313" key="1">
    <source>
        <dbReference type="EMBL" id="RDY02818.1"/>
    </source>
</evidence>
<accession>A0A371HJ43</accession>
<keyword evidence="2" id="KW-1185">Reference proteome</keyword>
<gene>
    <name evidence="1" type="ORF">CR513_13680</name>
</gene>
<dbReference type="Proteomes" id="UP000257109">
    <property type="component" value="Unassembled WGS sequence"/>
</dbReference>
<feature type="non-terminal residue" evidence="1">
    <location>
        <position position="1"/>
    </location>
</feature>
<dbReference type="AlphaFoldDB" id="A0A371HJ43"/>
<dbReference type="EMBL" id="QJKJ01002454">
    <property type="protein sequence ID" value="RDY02818.1"/>
    <property type="molecule type" value="Genomic_DNA"/>
</dbReference>
<proteinExistence type="predicted"/>
<comment type="caution">
    <text evidence="1">The sequence shown here is derived from an EMBL/GenBank/DDBJ whole genome shotgun (WGS) entry which is preliminary data.</text>
</comment>
<name>A0A371HJ43_MUCPR</name>
<protein>
    <submittedName>
        <fullName evidence="1">Uncharacterized protein</fullName>
    </submittedName>
</protein>